<organism evidence="7 8">
    <name type="scientific">Microbispora corallina</name>
    <dbReference type="NCBI Taxonomy" id="83302"/>
    <lineage>
        <taxon>Bacteria</taxon>
        <taxon>Bacillati</taxon>
        <taxon>Actinomycetota</taxon>
        <taxon>Actinomycetes</taxon>
        <taxon>Streptosporangiales</taxon>
        <taxon>Streptosporangiaceae</taxon>
        <taxon>Microbispora</taxon>
    </lineage>
</organism>
<reference evidence="7 8" key="1">
    <citation type="submission" date="2021-01" db="EMBL/GenBank/DDBJ databases">
        <title>Whole genome shotgun sequence of Microbispora corallina NBRC 16416.</title>
        <authorList>
            <person name="Komaki H."/>
            <person name="Tamura T."/>
        </authorList>
    </citation>
    <scope>NUCLEOTIDE SEQUENCE [LARGE SCALE GENOMIC DNA]</scope>
    <source>
        <strain evidence="7 8">NBRC 16416</strain>
    </source>
</reference>
<keyword evidence="3" id="KW-0285">Flavoprotein</keyword>
<name>A0ABQ4FQF1_9ACTN</name>
<dbReference type="Pfam" id="PF09265">
    <property type="entry name" value="Cytokin-bind"/>
    <property type="match status" value="1"/>
</dbReference>
<gene>
    <name evidence="7" type="ORF">Mco01_00320</name>
</gene>
<evidence type="ECO:0000259" key="6">
    <source>
        <dbReference type="PROSITE" id="PS51387"/>
    </source>
</evidence>
<dbReference type="PROSITE" id="PS51387">
    <property type="entry name" value="FAD_PCMH"/>
    <property type="match status" value="1"/>
</dbReference>
<dbReference type="PROSITE" id="PS51318">
    <property type="entry name" value="TAT"/>
    <property type="match status" value="1"/>
</dbReference>
<dbReference type="InterPro" id="IPR016164">
    <property type="entry name" value="FAD-linked_Oxase-like_C"/>
</dbReference>
<evidence type="ECO:0000256" key="5">
    <source>
        <dbReference type="ARBA" id="ARBA00023002"/>
    </source>
</evidence>
<feature type="domain" description="FAD-binding PCMH-type" evidence="6">
    <location>
        <begin position="82"/>
        <end position="250"/>
    </location>
</feature>
<comment type="cofactor">
    <cofactor evidence="1">
        <name>FAD</name>
        <dbReference type="ChEBI" id="CHEBI:57692"/>
    </cofactor>
</comment>
<evidence type="ECO:0000256" key="4">
    <source>
        <dbReference type="ARBA" id="ARBA00022827"/>
    </source>
</evidence>
<dbReference type="InterPro" id="IPR050432">
    <property type="entry name" value="FAD-linked_Oxidoreductases_BP"/>
</dbReference>
<dbReference type="Proteomes" id="UP000603904">
    <property type="component" value="Unassembled WGS sequence"/>
</dbReference>
<dbReference type="SUPFAM" id="SSF56176">
    <property type="entry name" value="FAD-binding/transporter-associated domain-like"/>
    <property type="match status" value="1"/>
</dbReference>
<evidence type="ECO:0000256" key="3">
    <source>
        <dbReference type="ARBA" id="ARBA00022630"/>
    </source>
</evidence>
<dbReference type="InterPro" id="IPR015345">
    <property type="entry name" value="Cytokinin_DH_FAD/cytokin-bd"/>
</dbReference>
<dbReference type="Gene3D" id="3.30.465.10">
    <property type="match status" value="1"/>
</dbReference>
<evidence type="ECO:0000313" key="8">
    <source>
        <dbReference type="Proteomes" id="UP000603904"/>
    </source>
</evidence>
<comment type="similarity">
    <text evidence="2">Belongs to the oxygen-dependent FAD-linked oxidoreductase family.</text>
</comment>
<evidence type="ECO:0000256" key="1">
    <source>
        <dbReference type="ARBA" id="ARBA00001974"/>
    </source>
</evidence>
<dbReference type="PROSITE" id="PS00862">
    <property type="entry name" value="OX2_COVAL_FAD"/>
    <property type="match status" value="1"/>
</dbReference>
<proteinExistence type="inferred from homology"/>
<evidence type="ECO:0000256" key="2">
    <source>
        <dbReference type="ARBA" id="ARBA00005466"/>
    </source>
</evidence>
<dbReference type="PANTHER" id="PTHR13878">
    <property type="entry name" value="GULONOLACTONE OXIDASE"/>
    <property type="match status" value="1"/>
</dbReference>
<dbReference type="Pfam" id="PF01565">
    <property type="entry name" value="FAD_binding_4"/>
    <property type="match status" value="1"/>
</dbReference>
<comment type="caution">
    <text evidence="7">The sequence shown here is derived from an EMBL/GenBank/DDBJ whole genome shotgun (WGS) entry which is preliminary data.</text>
</comment>
<keyword evidence="5" id="KW-0560">Oxidoreductase</keyword>
<keyword evidence="4" id="KW-0274">FAD</keyword>
<keyword evidence="8" id="KW-1185">Reference proteome</keyword>
<dbReference type="InterPro" id="IPR036318">
    <property type="entry name" value="FAD-bd_PCMH-like_sf"/>
</dbReference>
<accession>A0ABQ4FQF1</accession>
<dbReference type="Gene3D" id="3.40.462.10">
    <property type="entry name" value="FAD-linked oxidases, C-terminal domain"/>
    <property type="match status" value="1"/>
</dbReference>
<dbReference type="SUPFAM" id="SSF55103">
    <property type="entry name" value="FAD-linked oxidases, C-terminal domain"/>
    <property type="match status" value="1"/>
</dbReference>
<dbReference type="PANTHER" id="PTHR13878:SF53">
    <property type="entry name" value="CYTOKININ DEHYDROGENASE 6"/>
    <property type="match status" value="1"/>
</dbReference>
<dbReference type="InterPro" id="IPR006093">
    <property type="entry name" value="Oxy_OxRdtase_FAD_BS"/>
</dbReference>
<dbReference type="InterPro" id="IPR016166">
    <property type="entry name" value="FAD-bd_PCMH"/>
</dbReference>
<dbReference type="InterPro" id="IPR006311">
    <property type="entry name" value="TAT_signal"/>
</dbReference>
<dbReference type="EMBL" id="BOOC01000001">
    <property type="protein sequence ID" value="GIH37032.1"/>
    <property type="molecule type" value="Genomic_DNA"/>
</dbReference>
<protein>
    <recommendedName>
        <fullName evidence="6">FAD-binding PCMH-type domain-containing protein</fullName>
    </recommendedName>
</protein>
<dbReference type="InterPro" id="IPR016167">
    <property type="entry name" value="FAD-bd_PCMH_sub1"/>
</dbReference>
<dbReference type="InterPro" id="IPR006094">
    <property type="entry name" value="Oxid_FAD_bind_N"/>
</dbReference>
<dbReference type="InterPro" id="IPR016169">
    <property type="entry name" value="FAD-bd_PCMH_sub2"/>
</dbReference>
<sequence length="506" mass="55718">MSRKARCSGFGAITSVPDVVTRRRFLGTLGASALIVGFDPTTRAWATSTGSRSVQRIPHLDGVLLTDLPTRQADGRDLGRIVRRLPRAVLRPGSVRDVQKMIAFCREHRIPVATRGQGHSTHGQGLTDGLIIENRSLAAIHSVGADSISVDSGVLWREAAHAAAARGLTPPLFTTYVGLSVGGTLSVGGFPAQNELGLQIDHVRELDVVTGDGRLHRCSPDRERDLFEVMLGGLGQCGVITRATIDLVPARGRARNYLLQYPTTDTARVWADLHVLLERRELDGAYILMFAPDGKTVVYQLNGVVFYDDGRAPDDGRLLRGLSAPASSAAVVDSTYLEWVERYDRVIDGWRRQYAWDDLLKPWFDVILPGETAQGYVSEVVPTLTARDFGPPTGIGFVFPQRRSKLTRPFFRIPPGNSEFVYLFDVLTSSPAPGPDPAFAAEMLDRNRRLYDKARALGGTRYPIGSLDFTGDDWRAQYGERWPDLLRRKARYDPGRILTPGPGIFS</sequence>
<dbReference type="InterPro" id="IPR016170">
    <property type="entry name" value="Cytok_DH_C_sf"/>
</dbReference>
<evidence type="ECO:0000313" key="7">
    <source>
        <dbReference type="EMBL" id="GIH37032.1"/>
    </source>
</evidence>
<dbReference type="Gene3D" id="3.30.43.10">
    <property type="entry name" value="Uridine Diphospho-n-acetylenolpyruvylglucosamine Reductase, domain 2"/>
    <property type="match status" value="1"/>
</dbReference>